<evidence type="ECO:0000313" key="3">
    <source>
        <dbReference type="Proteomes" id="UP000615687"/>
    </source>
</evidence>
<dbReference type="Proteomes" id="UP000705379">
    <property type="component" value="Unassembled WGS sequence"/>
</dbReference>
<gene>
    <name evidence="2" type="ORF">DYI23_12915</name>
    <name evidence="1" type="ORF">IG617_21295</name>
</gene>
<dbReference type="EMBL" id="QTKU01000003">
    <property type="protein sequence ID" value="MBS8261120.1"/>
    <property type="molecule type" value="Genomic_DNA"/>
</dbReference>
<evidence type="ECO:0000313" key="1">
    <source>
        <dbReference type="EMBL" id="MBD8878840.1"/>
    </source>
</evidence>
<dbReference type="Proteomes" id="UP000615687">
    <property type="component" value="Unassembled WGS sequence"/>
</dbReference>
<organism evidence="2 4">
    <name type="scientific">Roseibium polysiphoniae</name>
    <dbReference type="NCBI Taxonomy" id="2571221"/>
    <lineage>
        <taxon>Bacteria</taxon>
        <taxon>Pseudomonadati</taxon>
        <taxon>Pseudomonadota</taxon>
        <taxon>Alphaproteobacteria</taxon>
        <taxon>Hyphomicrobiales</taxon>
        <taxon>Stappiaceae</taxon>
        <taxon>Roseibium</taxon>
    </lineage>
</organism>
<name>A0A927Q7S5_9HYPH</name>
<reference evidence="2" key="3">
    <citation type="journal article" date="2021" name="Microorganisms">
        <title>Bacterial Dimethylsulfoniopropionate Biosynthesis in the East China Sea.</title>
        <authorList>
            <person name="Liu J."/>
            <person name="Zhang Y."/>
            <person name="Liu J."/>
            <person name="Zhong H."/>
            <person name="Williams B.T."/>
            <person name="Zheng Y."/>
            <person name="Curson A.R.J."/>
            <person name="Sun C."/>
            <person name="Sun H."/>
            <person name="Song D."/>
            <person name="Wagner Mackenzie B."/>
            <person name="Bermejo Martinez A."/>
            <person name="Todd J.D."/>
            <person name="Zhang X.H."/>
        </authorList>
    </citation>
    <scope>NUCLEOTIDE SEQUENCE</scope>
    <source>
        <strain evidence="2">AESS21</strain>
    </source>
</reference>
<evidence type="ECO:0000313" key="4">
    <source>
        <dbReference type="Proteomes" id="UP000705379"/>
    </source>
</evidence>
<comment type="caution">
    <text evidence="2">The sequence shown here is derived from an EMBL/GenBank/DDBJ whole genome shotgun (WGS) entry which is preliminary data.</text>
</comment>
<reference evidence="2" key="1">
    <citation type="submission" date="2018-08" db="EMBL/GenBank/DDBJ databases">
        <authorList>
            <person name="Jin W."/>
            <person name="Wang H."/>
            <person name="Yang Y."/>
            <person name="Li M."/>
            <person name="Liu J."/>
        </authorList>
    </citation>
    <scope>NUCLEOTIDE SEQUENCE</scope>
    <source>
        <strain evidence="2">AESS21</strain>
    </source>
</reference>
<dbReference type="EMBL" id="JACYXJ010000009">
    <property type="protein sequence ID" value="MBD8878840.1"/>
    <property type="molecule type" value="Genomic_DNA"/>
</dbReference>
<sequence>MSNFKAIIDLFGLSAEEAAVYLKAEPADIVRWCTTNDSPPIEVWQAVVTLFDTIRFAAEDAAKATDLDDLEATDLNGLSFPPPARLAANANGPLKGPERTARAMAVASLARVFV</sequence>
<protein>
    <submittedName>
        <fullName evidence="2">Uncharacterized protein</fullName>
    </submittedName>
</protein>
<proteinExistence type="predicted"/>
<accession>A0A927Q7S5</accession>
<dbReference type="AlphaFoldDB" id="A0A927Q7S5"/>
<keyword evidence="3" id="KW-1185">Reference proteome</keyword>
<dbReference type="RefSeq" id="WP_153771111.1">
    <property type="nucleotide sequence ID" value="NZ_JACYXJ010000009.1"/>
</dbReference>
<evidence type="ECO:0000313" key="2">
    <source>
        <dbReference type="EMBL" id="MBS8261120.1"/>
    </source>
</evidence>
<reference evidence="1 3" key="2">
    <citation type="submission" date="2020-09" db="EMBL/GenBank/DDBJ databases">
        <title>The genome sequence of type strain Labrenzia polysiphoniae KACC 19711.</title>
        <authorList>
            <person name="Liu Y."/>
        </authorList>
    </citation>
    <scope>NUCLEOTIDE SEQUENCE [LARGE SCALE GENOMIC DNA]</scope>
    <source>
        <strain evidence="1 3">KACC 19711</strain>
    </source>
</reference>